<dbReference type="AlphaFoldDB" id="A0A7C4PNQ8"/>
<dbReference type="SUPFAM" id="SSF52540">
    <property type="entry name" value="P-loop containing nucleoside triphosphate hydrolases"/>
    <property type="match status" value="2"/>
</dbReference>
<protein>
    <submittedName>
        <fullName evidence="5">AAA family ATPase</fullName>
    </submittedName>
</protein>
<dbReference type="Pfam" id="PF17866">
    <property type="entry name" value="AAA_lid_6"/>
    <property type="match status" value="1"/>
</dbReference>
<dbReference type="Gene3D" id="1.10.8.60">
    <property type="match status" value="2"/>
</dbReference>
<dbReference type="Pfam" id="PF00004">
    <property type="entry name" value="AAA"/>
    <property type="match status" value="2"/>
</dbReference>
<dbReference type="Gene3D" id="3.40.50.300">
    <property type="entry name" value="P-loop containing nucleotide triphosphate hydrolases"/>
    <property type="match status" value="2"/>
</dbReference>
<evidence type="ECO:0000256" key="1">
    <source>
        <dbReference type="ARBA" id="ARBA00010378"/>
    </source>
</evidence>
<dbReference type="GO" id="GO:0016887">
    <property type="term" value="F:ATP hydrolysis activity"/>
    <property type="evidence" value="ECO:0007669"/>
    <property type="project" value="InterPro"/>
</dbReference>
<name>A0A7C4PNQ8_9CHLR</name>
<keyword evidence="2" id="KW-0547">Nucleotide-binding</keyword>
<dbReference type="PANTHER" id="PTHR43392">
    <property type="entry name" value="AAA-TYPE ATPASE FAMILY PROTEIN / ANKYRIN REPEAT FAMILY PROTEIN"/>
    <property type="match status" value="1"/>
</dbReference>
<dbReference type="EMBL" id="DSYK01000648">
    <property type="protein sequence ID" value="HGS22748.1"/>
    <property type="molecule type" value="Genomic_DNA"/>
</dbReference>
<reference evidence="5" key="1">
    <citation type="journal article" date="2020" name="mSystems">
        <title>Genome- and Community-Level Interaction Insights into Carbon Utilization and Element Cycling Functions of Hydrothermarchaeota in Hydrothermal Sediment.</title>
        <authorList>
            <person name="Zhou Z."/>
            <person name="Liu Y."/>
            <person name="Xu W."/>
            <person name="Pan J."/>
            <person name="Luo Z.H."/>
            <person name="Li M."/>
        </authorList>
    </citation>
    <scope>NUCLEOTIDE SEQUENCE [LARGE SCALE GENOMIC DNA]</scope>
    <source>
        <strain evidence="5">SpSt-573</strain>
    </source>
</reference>
<comment type="similarity">
    <text evidence="1">Belongs to the CbxX/CfxQ family.</text>
</comment>
<dbReference type="CDD" id="cd00009">
    <property type="entry name" value="AAA"/>
    <property type="match status" value="2"/>
</dbReference>
<dbReference type="InterPro" id="IPR050773">
    <property type="entry name" value="CbxX/CfxQ_RuBisCO_ESX"/>
</dbReference>
<dbReference type="InterPro" id="IPR003593">
    <property type="entry name" value="AAA+_ATPase"/>
</dbReference>
<keyword evidence="3" id="KW-0067">ATP-binding</keyword>
<dbReference type="PANTHER" id="PTHR43392:SF2">
    <property type="entry name" value="AAA-TYPE ATPASE FAMILY PROTEIN _ ANKYRIN REPEAT FAMILY PROTEIN"/>
    <property type="match status" value="1"/>
</dbReference>
<sequence>MERIRHALNLLSTNRFLVCFGIGLEDSFLTPQGNEINIYQAMGKILKQQGFQRILFSSLENPIEFIDEDSRQLSSEFLWALDPESRESALRTSLQPGPFGNQLITPSSSRIEVKQSGIGDTHALRWIEQIFLNERTYKTCVVFKQFDSYARHFTDQRTLVSVISKISKCPTDNPHRAIFLFSSPSREILNETVRVFPVSEIRSLILDHRSGPWDNSPVREIKSPEMDELGILLQKKGKDLGQNLTPGLLKRMAQILFAESQLLKTWIHRFHSIQHLDLDELRKQGWVSSTRSVNYSALNTLMDLVGLEPIKSRINEWMDWIKIHEQYSIMGKPTFHMIFMGNPGTGKTTVARLIGEIFQDFGILKKGHLIEVKAADLVADYVGGTAIKTNQIIDQALDGVLFIDEAYALSEKERGGFGAEALETLLTRMENDREKIVVILAGYKEPIDHLIRSNPGLSRRFPVENRFIFPDFSVNQLVDILLQKLKERGIWVETEMLNILSTIVQEMSARKGQNFGNAGEMRNFAESLERLCFARYSKNNLNPPFVLRPEDLSDEYRSYIQPPTPELSEILRELDNLIGLDPIKRWLRKQVARVLFEQSRKAQISRKETPPLLRHLIFTGNPGTGKTTVARMIGKIYHALGLLRKGHLIEVSLPDLVAGYVGQTPAKVMDQVHRAMDGVLFIDEAYALTRMAGNENSSFGQEVIDTLVKVMEDYQGQILIILAGYPDEMAHLLRTNPGLSSRFANPISFPDFDREGMKKLLEQLAHQDQIQLPEEVVELAVDHLVTNQALNPTTFGNARQVIALYEQMKDNLAERMMATISSQGASITLEQELTFLPEDLYGEEMTIVVQAIPRDSHPPVTMQSWVLPKKPNLP</sequence>
<gene>
    <name evidence="5" type="ORF">ENT37_12910</name>
</gene>
<proteinExistence type="inferred from homology"/>
<feature type="domain" description="AAA+ ATPase" evidence="4">
    <location>
        <begin position="612"/>
        <end position="749"/>
    </location>
</feature>
<feature type="domain" description="AAA+ ATPase" evidence="4">
    <location>
        <begin position="333"/>
        <end position="467"/>
    </location>
</feature>
<evidence type="ECO:0000256" key="2">
    <source>
        <dbReference type="ARBA" id="ARBA00022741"/>
    </source>
</evidence>
<comment type="caution">
    <text evidence="5">The sequence shown here is derived from an EMBL/GenBank/DDBJ whole genome shotgun (WGS) entry which is preliminary data.</text>
</comment>
<dbReference type="SMART" id="SM00382">
    <property type="entry name" value="AAA"/>
    <property type="match status" value="2"/>
</dbReference>
<organism evidence="5">
    <name type="scientific">Anaerolinea thermolimosa</name>
    <dbReference type="NCBI Taxonomy" id="229919"/>
    <lineage>
        <taxon>Bacteria</taxon>
        <taxon>Bacillati</taxon>
        <taxon>Chloroflexota</taxon>
        <taxon>Anaerolineae</taxon>
        <taxon>Anaerolineales</taxon>
        <taxon>Anaerolineaceae</taxon>
        <taxon>Anaerolinea</taxon>
    </lineage>
</organism>
<dbReference type="PRINTS" id="PR00819">
    <property type="entry name" value="CBXCFQXSUPER"/>
</dbReference>
<dbReference type="GO" id="GO:0005524">
    <property type="term" value="F:ATP binding"/>
    <property type="evidence" value="ECO:0007669"/>
    <property type="project" value="UniProtKB-KW"/>
</dbReference>
<accession>A0A7C4PNQ8</accession>
<evidence type="ECO:0000256" key="3">
    <source>
        <dbReference type="ARBA" id="ARBA00022840"/>
    </source>
</evidence>
<evidence type="ECO:0000259" key="4">
    <source>
        <dbReference type="SMART" id="SM00382"/>
    </source>
</evidence>
<dbReference type="InterPro" id="IPR041627">
    <property type="entry name" value="AAA_lid_6"/>
</dbReference>
<dbReference type="InterPro" id="IPR003959">
    <property type="entry name" value="ATPase_AAA_core"/>
</dbReference>
<evidence type="ECO:0000313" key="5">
    <source>
        <dbReference type="EMBL" id="HGS22748.1"/>
    </source>
</evidence>
<dbReference type="InterPro" id="IPR027417">
    <property type="entry name" value="P-loop_NTPase"/>
</dbReference>
<dbReference type="InterPro" id="IPR000641">
    <property type="entry name" value="CbxX/CfxQ"/>
</dbReference>
<dbReference type="FunFam" id="3.40.50.300:FF:000216">
    <property type="entry name" value="Type VII secretion ATPase EccA"/>
    <property type="match status" value="2"/>
</dbReference>